<accession>A0A3B1B9K3</accession>
<dbReference type="GO" id="GO:0005829">
    <property type="term" value="C:cytosol"/>
    <property type="evidence" value="ECO:0007669"/>
    <property type="project" value="TreeGrafter"/>
</dbReference>
<dbReference type="SUPFAM" id="SSF102405">
    <property type="entry name" value="MCP/YpsA-like"/>
    <property type="match status" value="1"/>
</dbReference>
<dbReference type="InterPro" id="IPR031100">
    <property type="entry name" value="LOG_fam"/>
</dbReference>
<dbReference type="InterPro" id="IPR052341">
    <property type="entry name" value="LOG_family_nucleotidases"/>
</dbReference>
<protein>
    <submittedName>
        <fullName evidence="3">LOG family protein YgdH</fullName>
    </submittedName>
</protein>
<gene>
    <name evidence="3" type="ORF">MNBD_GAMMA25-892</name>
</gene>
<reference evidence="3" key="1">
    <citation type="submission" date="2018-06" db="EMBL/GenBank/DDBJ databases">
        <authorList>
            <person name="Zhirakovskaya E."/>
        </authorList>
    </citation>
    <scope>NUCLEOTIDE SEQUENCE</scope>
</reference>
<organism evidence="3">
    <name type="scientific">hydrothermal vent metagenome</name>
    <dbReference type="NCBI Taxonomy" id="652676"/>
    <lineage>
        <taxon>unclassified sequences</taxon>
        <taxon>metagenomes</taxon>
        <taxon>ecological metagenomes</taxon>
    </lineage>
</organism>
<dbReference type="Pfam" id="PF03641">
    <property type="entry name" value="Lysine_decarbox"/>
    <property type="match status" value="1"/>
</dbReference>
<dbReference type="AlphaFoldDB" id="A0A3B1B9K3"/>
<dbReference type="InterPro" id="IPR037153">
    <property type="entry name" value="PpnN-like_sf"/>
</dbReference>
<dbReference type="EMBL" id="UOFY01000028">
    <property type="protein sequence ID" value="VAX08674.1"/>
    <property type="molecule type" value="Genomic_DNA"/>
</dbReference>
<dbReference type="InterPro" id="IPR021826">
    <property type="entry name" value="PpnN_C"/>
</dbReference>
<dbReference type="InterPro" id="IPR027820">
    <property type="entry name" value="PpnN_N"/>
</dbReference>
<dbReference type="NCBIfam" id="NF038390">
    <property type="entry name" value="Nsidase_PpnN"/>
    <property type="match status" value="1"/>
</dbReference>
<dbReference type="Gene3D" id="3.30.1850.10">
    <property type="entry name" value="MoCo carrier protein-like"/>
    <property type="match status" value="1"/>
</dbReference>
<feature type="domain" description="Pyrimidine/purine nucleotide 5'-monophosphate nucleosidase C-terminal" evidence="1">
    <location>
        <begin position="338"/>
        <end position="457"/>
    </location>
</feature>
<dbReference type="Pfam" id="PF14793">
    <property type="entry name" value="DUF4478"/>
    <property type="match status" value="1"/>
</dbReference>
<dbReference type="InterPro" id="IPR049788">
    <property type="entry name" value="PpnN"/>
</dbReference>
<dbReference type="PANTHER" id="PTHR43393">
    <property type="entry name" value="CYTOKININ RIBOSIDE 5'-MONOPHOSPHATE PHOSPHORIBOHYDROLASE"/>
    <property type="match status" value="1"/>
</dbReference>
<dbReference type="Gene3D" id="3.40.50.450">
    <property type="match status" value="1"/>
</dbReference>
<evidence type="ECO:0000259" key="1">
    <source>
        <dbReference type="Pfam" id="PF11892"/>
    </source>
</evidence>
<dbReference type="Pfam" id="PF11892">
    <property type="entry name" value="PpnN_C"/>
    <property type="match status" value="1"/>
</dbReference>
<evidence type="ECO:0000259" key="2">
    <source>
        <dbReference type="Pfam" id="PF14793"/>
    </source>
</evidence>
<feature type="domain" description="Pyrimidine/purine nucleotide 5'-monophosphate nucleosidase N-terminal" evidence="2">
    <location>
        <begin position="12"/>
        <end position="118"/>
    </location>
</feature>
<evidence type="ECO:0000313" key="3">
    <source>
        <dbReference type="EMBL" id="VAX08674.1"/>
    </source>
</evidence>
<dbReference type="PANTHER" id="PTHR43393:SF1">
    <property type="entry name" value="PYRIMIDINE_PURINE NUCLEOTIDE 5'-MONOPHOSPHATE NUCLEOSIDASE"/>
    <property type="match status" value="1"/>
</dbReference>
<name>A0A3B1B9K3_9ZZZZ</name>
<sequence length="460" mass="50875">MTEKKYEVVDALISPEGHMEVLSRTEVNKLLDTSQGGLYKLFRNCSLAVLNSGNNMDDGKELLERYQSFSIRVIQVERGIKLEVKNAPAQAFVDKQIIKGINEHLFSVLRDVIYVSDEVNNNPTFDLDTSTGITNAVFHILRNAGILRPMTDLNLVVCWGGHSIKRLEYDYSKEVGYAMGLRGLDICTGCGPGAMKGPMKGATIGHAKQRITDGQYLGITEPGIIAAESPNPIVNDLVIMPDIEKRLEAFVRTGHGVVVFPGGVGTAEEILYILGILLHPHNQDIPFPLILTGPASSEEYFSKIDEFIGGTLGAQAQARYKIIVDDPIAVSREMLAGINAVRLFRKQRGDAYYFNWALTIDKVFQQPFIPSHENMRALALHKNQDSHLLAANLRKVFSGVVAGNVKEEGIRAIEKHGLFEINGDAGIMDLMDSLLTSFVSQQRMKLPGKEYIPCYQIKAD</sequence>
<proteinExistence type="predicted"/>